<dbReference type="OrthoDB" id="9805874at2"/>
<sequence>MEKITVANFREVQKKLQAEFDLEDIEFRIGARKQDNSKGIALVYVSNRAIQNRLDDIFSPFGWKNEFKEINGGKSKLCGISIKVYDHDDNSHWLTKWDGADNTEFSSTKGGLSDSMKRCAVQWGIGRYLYNMPKLWVEIKQTGKSYNIIDSELEELKKFVQGAPSKFDWLRKNSSTKSNSTKKKTDTSKKKNNNNSKKESRKTTKANKNVSNKNPNFNNSVLNKSQKGIISDLIKQVSENKRQPMDSVESLLLKELGVKSIDFIPKNSMTESMNILKKLITA</sequence>
<gene>
    <name evidence="5" type="ORF">D3Z33_12370</name>
</gene>
<comment type="similarity">
    <text evidence="1">Belongs to the RAD52 family.</text>
</comment>
<dbReference type="RefSeq" id="WP_160198118.1">
    <property type="nucleotide sequence ID" value="NZ_QXXA01000013.1"/>
</dbReference>
<dbReference type="InterPro" id="IPR041247">
    <property type="entry name" value="Rad52_fam"/>
</dbReference>
<evidence type="ECO:0000256" key="4">
    <source>
        <dbReference type="SAM" id="MobiDB-lite"/>
    </source>
</evidence>
<accession>A0A845R272</accession>
<evidence type="ECO:0000256" key="3">
    <source>
        <dbReference type="ARBA" id="ARBA00023204"/>
    </source>
</evidence>
<dbReference type="AlphaFoldDB" id="A0A845R272"/>
<dbReference type="Proteomes" id="UP000467132">
    <property type="component" value="Unassembled WGS sequence"/>
</dbReference>
<evidence type="ECO:0000313" key="5">
    <source>
        <dbReference type="EMBL" id="NBI07648.1"/>
    </source>
</evidence>
<dbReference type="GO" id="GO:0006281">
    <property type="term" value="P:DNA repair"/>
    <property type="evidence" value="ECO:0007669"/>
    <property type="project" value="UniProtKB-KW"/>
</dbReference>
<organism evidence="5 6">
    <name type="scientific">Senegalia massiliensis</name>
    <dbReference type="NCBI Taxonomy" id="1720316"/>
    <lineage>
        <taxon>Bacteria</taxon>
        <taxon>Bacillati</taxon>
        <taxon>Bacillota</taxon>
        <taxon>Clostridia</taxon>
        <taxon>Eubacteriales</taxon>
        <taxon>Clostridiaceae</taxon>
        <taxon>Senegalia</taxon>
    </lineage>
</organism>
<reference evidence="5 6" key="1">
    <citation type="submission" date="2018-08" db="EMBL/GenBank/DDBJ databases">
        <title>Murine metabolic-syndrome-specific gut microbial biobank.</title>
        <authorList>
            <person name="Liu C."/>
        </authorList>
    </citation>
    <scope>NUCLEOTIDE SEQUENCE [LARGE SCALE GENOMIC DNA]</scope>
    <source>
        <strain evidence="5 6">583</strain>
    </source>
</reference>
<dbReference type="Pfam" id="PF04098">
    <property type="entry name" value="Rad52_Rad22"/>
    <property type="match status" value="1"/>
</dbReference>
<proteinExistence type="inferred from homology"/>
<evidence type="ECO:0000256" key="2">
    <source>
        <dbReference type="ARBA" id="ARBA00022763"/>
    </source>
</evidence>
<evidence type="ECO:0000313" key="6">
    <source>
        <dbReference type="Proteomes" id="UP000467132"/>
    </source>
</evidence>
<evidence type="ECO:0000256" key="1">
    <source>
        <dbReference type="ARBA" id="ARBA00006638"/>
    </source>
</evidence>
<name>A0A845R272_9CLOT</name>
<feature type="region of interest" description="Disordered" evidence="4">
    <location>
        <begin position="170"/>
        <end position="222"/>
    </location>
</feature>
<protein>
    <submittedName>
        <fullName evidence="5">Uncharacterized protein</fullName>
    </submittedName>
</protein>
<keyword evidence="3" id="KW-0234">DNA repair</keyword>
<dbReference type="EMBL" id="QXXA01000013">
    <property type="protein sequence ID" value="NBI07648.1"/>
    <property type="molecule type" value="Genomic_DNA"/>
</dbReference>
<comment type="caution">
    <text evidence="5">The sequence shown here is derived from an EMBL/GenBank/DDBJ whole genome shotgun (WGS) entry which is preliminary data.</text>
</comment>
<keyword evidence="6" id="KW-1185">Reference proteome</keyword>
<feature type="compositionally biased region" description="Low complexity" evidence="4">
    <location>
        <begin position="207"/>
        <end position="222"/>
    </location>
</feature>
<keyword evidence="2" id="KW-0227">DNA damage</keyword>